<reference evidence="2 3" key="1">
    <citation type="journal article" date="2019" name="Commun. Biol.">
        <title>The bagworm genome reveals a unique fibroin gene that provides high tensile strength.</title>
        <authorList>
            <person name="Kono N."/>
            <person name="Nakamura H."/>
            <person name="Ohtoshi R."/>
            <person name="Tomita M."/>
            <person name="Numata K."/>
            <person name="Arakawa K."/>
        </authorList>
    </citation>
    <scope>NUCLEOTIDE SEQUENCE [LARGE SCALE GENOMIC DNA]</scope>
</reference>
<keyword evidence="3" id="KW-1185">Reference proteome</keyword>
<evidence type="ECO:0000313" key="2">
    <source>
        <dbReference type="EMBL" id="GBP22030.1"/>
    </source>
</evidence>
<organism evidence="2 3">
    <name type="scientific">Eumeta variegata</name>
    <name type="common">Bagworm moth</name>
    <name type="synonym">Eumeta japonica</name>
    <dbReference type="NCBI Taxonomy" id="151549"/>
    <lineage>
        <taxon>Eukaryota</taxon>
        <taxon>Metazoa</taxon>
        <taxon>Ecdysozoa</taxon>
        <taxon>Arthropoda</taxon>
        <taxon>Hexapoda</taxon>
        <taxon>Insecta</taxon>
        <taxon>Pterygota</taxon>
        <taxon>Neoptera</taxon>
        <taxon>Endopterygota</taxon>
        <taxon>Lepidoptera</taxon>
        <taxon>Glossata</taxon>
        <taxon>Ditrysia</taxon>
        <taxon>Tineoidea</taxon>
        <taxon>Psychidae</taxon>
        <taxon>Oiketicinae</taxon>
        <taxon>Eumeta</taxon>
    </lineage>
</organism>
<dbReference type="AlphaFoldDB" id="A0A4C1U6Z5"/>
<evidence type="ECO:0000313" key="3">
    <source>
        <dbReference type="Proteomes" id="UP000299102"/>
    </source>
</evidence>
<comment type="caution">
    <text evidence="2">The sequence shown here is derived from an EMBL/GenBank/DDBJ whole genome shotgun (WGS) entry which is preliminary data.</text>
</comment>
<dbReference type="EMBL" id="BGZK01000135">
    <property type="protein sequence ID" value="GBP22030.1"/>
    <property type="molecule type" value="Genomic_DNA"/>
</dbReference>
<sequence length="97" mass="10553">MSYMSAGEPARGLRRAPTCADTCATAVTRTPRPGPLHLRRDRQPPRDCSGPWPAAPPGLRRVPAPLRIDPPLPLWPTPAHVHEPLGRIYGPGLRVSN</sequence>
<accession>A0A4C1U6Z5</accession>
<protein>
    <submittedName>
        <fullName evidence="2">Uncharacterized protein</fullName>
    </submittedName>
</protein>
<proteinExistence type="predicted"/>
<name>A0A4C1U6Z5_EUMVA</name>
<dbReference type="Proteomes" id="UP000299102">
    <property type="component" value="Unassembled WGS sequence"/>
</dbReference>
<gene>
    <name evidence="2" type="ORF">EVAR_18671_1</name>
</gene>
<feature type="region of interest" description="Disordered" evidence="1">
    <location>
        <begin position="26"/>
        <end position="64"/>
    </location>
</feature>
<evidence type="ECO:0000256" key="1">
    <source>
        <dbReference type="SAM" id="MobiDB-lite"/>
    </source>
</evidence>